<feature type="domain" description="Protein Gp5 N-terminal OB-fold" evidence="2">
    <location>
        <begin position="1"/>
        <end position="70"/>
    </location>
</feature>
<accession>A0A382B7Q9</accession>
<name>A0A382B7Q9_9ZZZZ</name>
<sequence>TWVFGFFRDGKNAQDPVMIGTFGGIPEEGPNPVLGFNDPKGIYPQSLYLNEPDTNRLARGSGKLPVGTKSGENSPSLGWKRTSRQKDVPVAVAGDMSTASGGDTIANTSNTGLYAAADWFEPNPRYGGATTDDVKYLESVKLSSQYPYNHVRQSESGHVEEWDDTPSAERLHRYHKIGTFEEIQPDGTRVTKVVGNEYEITLGFKDVLIQGACNVTIKGDCRLLYQGDLVQEVYGDYHLNVHGDKRSKILGNEVTEVRTDRKTVINGEDDLFVGKNQVINIAANLNHNVGGKMDETVTGNVSCTYNGSFSTAVKDELVFICQSTIDIGSVDSMNIGTDDTMDIFSQAAMEIMTNSTYTNTVASTATHTVGSSYSITAGGTYTVTAPMILLN</sequence>
<dbReference type="SUPFAM" id="SSF69349">
    <property type="entry name" value="Phage fibre proteins"/>
    <property type="match status" value="1"/>
</dbReference>
<organism evidence="3">
    <name type="scientific">marine metagenome</name>
    <dbReference type="NCBI Taxonomy" id="408172"/>
    <lineage>
        <taxon>unclassified sequences</taxon>
        <taxon>metagenomes</taxon>
        <taxon>ecological metagenomes</taxon>
    </lineage>
</organism>
<evidence type="ECO:0000256" key="1">
    <source>
        <dbReference type="SAM" id="MobiDB-lite"/>
    </source>
</evidence>
<feature type="non-terminal residue" evidence="3">
    <location>
        <position position="1"/>
    </location>
</feature>
<dbReference type="Pfam" id="PF06714">
    <property type="entry name" value="Gp5_OB"/>
    <property type="match status" value="1"/>
</dbReference>
<dbReference type="Gene3D" id="3.10.450.190">
    <property type="match status" value="1"/>
</dbReference>
<dbReference type="Gene3D" id="2.40.50.260">
    <property type="entry name" value="Nucleic acid-binding protein domain"/>
    <property type="match status" value="1"/>
</dbReference>
<dbReference type="SUPFAM" id="SSF69255">
    <property type="entry name" value="gp5 N-terminal domain-like"/>
    <property type="match status" value="1"/>
</dbReference>
<protein>
    <recommendedName>
        <fullName evidence="2">Protein Gp5 N-terminal OB-fold domain-containing protein</fullName>
    </recommendedName>
</protein>
<gene>
    <name evidence="3" type="ORF">METZ01_LOCUS162137</name>
</gene>
<feature type="region of interest" description="Disordered" evidence="1">
    <location>
        <begin position="54"/>
        <end position="79"/>
    </location>
</feature>
<dbReference type="InterPro" id="IPR009590">
    <property type="entry name" value="Gp5_OB_N"/>
</dbReference>
<dbReference type="EMBL" id="UINC01028388">
    <property type="protein sequence ID" value="SVB09283.1"/>
    <property type="molecule type" value="Genomic_DNA"/>
</dbReference>
<dbReference type="AlphaFoldDB" id="A0A382B7Q9"/>
<proteinExistence type="predicted"/>
<evidence type="ECO:0000313" key="3">
    <source>
        <dbReference type="EMBL" id="SVB09283.1"/>
    </source>
</evidence>
<reference evidence="3" key="1">
    <citation type="submission" date="2018-05" db="EMBL/GenBank/DDBJ databases">
        <authorList>
            <person name="Lanie J.A."/>
            <person name="Ng W.-L."/>
            <person name="Kazmierczak K.M."/>
            <person name="Andrzejewski T.M."/>
            <person name="Davidsen T.M."/>
            <person name="Wayne K.J."/>
            <person name="Tettelin H."/>
            <person name="Glass J.I."/>
            <person name="Rusch D."/>
            <person name="Podicherti R."/>
            <person name="Tsui H.-C.T."/>
            <person name="Winkler M.E."/>
        </authorList>
    </citation>
    <scope>NUCLEOTIDE SEQUENCE</scope>
</reference>
<evidence type="ECO:0000259" key="2">
    <source>
        <dbReference type="Pfam" id="PF06714"/>
    </source>
</evidence>